<dbReference type="EMBL" id="MGDX01000001">
    <property type="protein sequence ID" value="OGL72075.1"/>
    <property type="molecule type" value="Genomic_DNA"/>
</dbReference>
<dbReference type="STRING" id="1802389.A3C17_00065"/>
<dbReference type="NCBIfam" id="TIGR00166">
    <property type="entry name" value="S6"/>
    <property type="match status" value="1"/>
</dbReference>
<comment type="function">
    <text evidence="3">Binds together with bS18 to 16S ribosomal RNA.</text>
</comment>
<protein>
    <recommendedName>
        <fullName evidence="2 3">Small ribosomal subunit protein bS6</fullName>
    </recommendedName>
</protein>
<dbReference type="GO" id="GO:1990904">
    <property type="term" value="C:ribonucleoprotein complex"/>
    <property type="evidence" value="ECO:0007669"/>
    <property type="project" value="UniProtKB-KW"/>
</dbReference>
<dbReference type="InterPro" id="IPR020814">
    <property type="entry name" value="Ribosomal_S6_plastid/chlpt"/>
</dbReference>
<dbReference type="InterPro" id="IPR035980">
    <property type="entry name" value="Ribosomal_bS6_sf"/>
</dbReference>
<evidence type="ECO:0000256" key="1">
    <source>
        <dbReference type="ARBA" id="ARBA00009512"/>
    </source>
</evidence>
<dbReference type="HAMAP" id="MF_00360">
    <property type="entry name" value="Ribosomal_bS6"/>
    <property type="match status" value="1"/>
</dbReference>
<feature type="compositionally biased region" description="Basic and acidic residues" evidence="4">
    <location>
        <begin position="130"/>
        <end position="141"/>
    </location>
</feature>
<dbReference type="AlphaFoldDB" id="A0A1F7U1E5"/>
<sequence length="155" mass="17946">MKYELLYIIPATKTDAEVSAVKEQVTALVQKYSESIVRDELVAKLKFAYPIAHVRYGHYVYVLFEAETKQIKELDEELRHSHDVLRHTICKAKPGAEQTPVVLTEYEMPDVFAKRRPIRKKSMPSAAPMKEARPMTEKELDETIDKILEDDIKKL</sequence>
<dbReference type="GO" id="GO:0019843">
    <property type="term" value="F:rRNA binding"/>
    <property type="evidence" value="ECO:0007669"/>
    <property type="project" value="UniProtKB-UniRule"/>
</dbReference>
<name>A0A1F7U1E5_9BACT</name>
<evidence type="ECO:0000313" key="5">
    <source>
        <dbReference type="EMBL" id="OGL72075.1"/>
    </source>
</evidence>
<dbReference type="Proteomes" id="UP000177097">
    <property type="component" value="Unassembled WGS sequence"/>
</dbReference>
<keyword evidence="3 5" id="KW-0689">Ribosomal protein</keyword>
<keyword evidence="3" id="KW-0694">RNA-binding</keyword>
<dbReference type="GO" id="GO:0006412">
    <property type="term" value="P:translation"/>
    <property type="evidence" value="ECO:0007669"/>
    <property type="project" value="UniProtKB-UniRule"/>
</dbReference>
<comment type="caution">
    <text evidence="5">The sequence shown here is derived from an EMBL/GenBank/DDBJ whole genome shotgun (WGS) entry which is preliminary data.</text>
</comment>
<dbReference type="InterPro" id="IPR000529">
    <property type="entry name" value="Ribosomal_bS6"/>
</dbReference>
<dbReference type="GO" id="GO:0005840">
    <property type="term" value="C:ribosome"/>
    <property type="evidence" value="ECO:0007669"/>
    <property type="project" value="UniProtKB-KW"/>
</dbReference>
<gene>
    <name evidence="3" type="primary">rpsF</name>
    <name evidence="5" type="ORF">A3C17_00065</name>
</gene>
<evidence type="ECO:0000313" key="6">
    <source>
        <dbReference type="Proteomes" id="UP000177097"/>
    </source>
</evidence>
<keyword evidence="3" id="KW-0687">Ribonucleoprotein</keyword>
<comment type="similarity">
    <text evidence="1 3">Belongs to the bacterial ribosomal protein bS6 family.</text>
</comment>
<feature type="region of interest" description="Disordered" evidence="4">
    <location>
        <begin position="117"/>
        <end position="141"/>
    </location>
</feature>
<dbReference type="CDD" id="cd00473">
    <property type="entry name" value="bS6"/>
    <property type="match status" value="1"/>
</dbReference>
<evidence type="ECO:0000256" key="3">
    <source>
        <dbReference type="HAMAP-Rule" id="MF_00360"/>
    </source>
</evidence>
<keyword evidence="3" id="KW-0699">rRNA-binding</keyword>
<dbReference type="InterPro" id="IPR014717">
    <property type="entry name" value="Transl_elong_EF1B/ribsomal_bS6"/>
</dbReference>
<dbReference type="Gene3D" id="3.30.70.60">
    <property type="match status" value="1"/>
</dbReference>
<evidence type="ECO:0000256" key="4">
    <source>
        <dbReference type="SAM" id="MobiDB-lite"/>
    </source>
</evidence>
<dbReference type="SUPFAM" id="SSF54995">
    <property type="entry name" value="Ribosomal protein S6"/>
    <property type="match status" value="1"/>
</dbReference>
<proteinExistence type="inferred from homology"/>
<dbReference type="Pfam" id="PF01250">
    <property type="entry name" value="Ribosomal_S6"/>
    <property type="match status" value="1"/>
</dbReference>
<dbReference type="GO" id="GO:0003735">
    <property type="term" value="F:structural constituent of ribosome"/>
    <property type="evidence" value="ECO:0007669"/>
    <property type="project" value="InterPro"/>
</dbReference>
<evidence type="ECO:0000256" key="2">
    <source>
        <dbReference type="ARBA" id="ARBA00035294"/>
    </source>
</evidence>
<reference evidence="5 6" key="1">
    <citation type="journal article" date="2016" name="Nat. Commun.">
        <title>Thousands of microbial genomes shed light on interconnected biogeochemical processes in an aquifer system.</title>
        <authorList>
            <person name="Anantharaman K."/>
            <person name="Brown C.T."/>
            <person name="Hug L.A."/>
            <person name="Sharon I."/>
            <person name="Castelle C.J."/>
            <person name="Probst A.J."/>
            <person name="Thomas B.C."/>
            <person name="Singh A."/>
            <person name="Wilkins M.J."/>
            <person name="Karaoz U."/>
            <person name="Brodie E.L."/>
            <person name="Williams K.H."/>
            <person name="Hubbard S.S."/>
            <person name="Banfield J.F."/>
        </authorList>
    </citation>
    <scope>NUCLEOTIDE SEQUENCE [LARGE SCALE GENOMIC DNA]</scope>
</reference>
<accession>A0A1F7U1E5</accession>
<organism evidence="5 6">
    <name type="scientific">Candidatus Uhrbacteria bacterium RIFCSPHIGHO2_02_FULL_53_13</name>
    <dbReference type="NCBI Taxonomy" id="1802389"/>
    <lineage>
        <taxon>Bacteria</taxon>
        <taxon>Candidatus Uhriibacteriota</taxon>
    </lineage>
</organism>